<feature type="domain" description="SET" evidence="5">
    <location>
        <begin position="5"/>
        <end position="254"/>
    </location>
</feature>
<keyword evidence="2 4" id="KW-0863">Zinc-finger</keyword>
<keyword evidence="8" id="KW-1185">Reference proteome</keyword>
<dbReference type="PROSITE" id="PS50865">
    <property type="entry name" value="ZF_MYND_2"/>
    <property type="match status" value="1"/>
</dbReference>
<protein>
    <submittedName>
        <fullName evidence="7">SET domain-containing protein</fullName>
    </submittedName>
</protein>
<proteinExistence type="predicted"/>
<feature type="domain" description="MYND-type" evidence="6">
    <location>
        <begin position="51"/>
        <end position="104"/>
    </location>
</feature>
<evidence type="ECO:0000313" key="7">
    <source>
        <dbReference type="EMBL" id="OCK85106.1"/>
    </source>
</evidence>
<reference evidence="7 8" key="1">
    <citation type="journal article" date="2016" name="Nat. Commun.">
        <title>Ectomycorrhizal ecology is imprinted in the genome of the dominant symbiotic fungus Cenococcum geophilum.</title>
        <authorList>
            <consortium name="DOE Joint Genome Institute"/>
            <person name="Peter M."/>
            <person name="Kohler A."/>
            <person name="Ohm R.A."/>
            <person name="Kuo A."/>
            <person name="Krutzmann J."/>
            <person name="Morin E."/>
            <person name="Arend M."/>
            <person name="Barry K.W."/>
            <person name="Binder M."/>
            <person name="Choi C."/>
            <person name="Clum A."/>
            <person name="Copeland A."/>
            <person name="Grisel N."/>
            <person name="Haridas S."/>
            <person name="Kipfer T."/>
            <person name="LaButti K."/>
            <person name="Lindquist E."/>
            <person name="Lipzen A."/>
            <person name="Maire R."/>
            <person name="Meier B."/>
            <person name="Mihaltcheva S."/>
            <person name="Molinier V."/>
            <person name="Murat C."/>
            <person name="Poggeler S."/>
            <person name="Quandt C.A."/>
            <person name="Sperisen C."/>
            <person name="Tritt A."/>
            <person name="Tisserant E."/>
            <person name="Crous P.W."/>
            <person name="Henrissat B."/>
            <person name="Nehls U."/>
            <person name="Egli S."/>
            <person name="Spatafora J.W."/>
            <person name="Grigoriev I.V."/>
            <person name="Martin F.M."/>
        </authorList>
    </citation>
    <scope>NUCLEOTIDE SEQUENCE [LARGE SCALE GENOMIC DNA]</scope>
    <source>
        <strain evidence="7 8">CBS 459.81</strain>
    </source>
</reference>
<dbReference type="Pfam" id="PF00856">
    <property type="entry name" value="SET"/>
    <property type="match status" value="1"/>
</dbReference>
<dbReference type="GO" id="GO:0005634">
    <property type="term" value="C:nucleus"/>
    <property type="evidence" value="ECO:0007669"/>
    <property type="project" value="TreeGrafter"/>
</dbReference>
<sequence length="531" mass="59578">MAHQNHAYIDKSPIAGNGLFAGKAVPAGESILSISRPLIGTLNVVHLPDTCANCFTWTTGSLIGSRTYVPDGLTVKKCAGCQLVRYCSKKCQKESWKRFHKDECELTRSMIGKDIPTAVRATMQILIMRAKGLINDETWSSILRLESHVDDMRATGGDRWAEIQLMAQGAWSFSGTRLTFTRDFATEMFARILTNCLTLVTPTFDPIGICLDPLAACANHSCDPNAVVVMDGPEMSFRSLKSIKKDEEIFISYIDVTNPHARRQHELKQRWYFSCTCSKCQKGPNLREDLFNFAPNKLDRKFCETADMVMKTTSFADDPANWVGAGPDARRVAIIQGMAFDQYETSQARSDPKEAIARLEDGMRLCFQSKLWPIHRQPYASMRHDLFVNMISVGNYFIAFAQGAKTYFHIDPILFPQPHHPVRVVHNWTLAMLTLYLASEPDAPGVKDMVDQGIDLGVIMYGLLYEVISNVSQSHGQSSSFGMAVRRKMEEVSADMTGGNRAALPAALRGMQDRIKDQWKLFEQVGTWIQY</sequence>
<dbReference type="Pfam" id="PF01753">
    <property type="entry name" value="zf-MYND"/>
    <property type="match status" value="1"/>
</dbReference>
<accession>A0A8E2EJS5</accession>
<evidence type="ECO:0000256" key="1">
    <source>
        <dbReference type="ARBA" id="ARBA00022723"/>
    </source>
</evidence>
<dbReference type="SUPFAM" id="SSF82199">
    <property type="entry name" value="SET domain"/>
    <property type="match status" value="1"/>
</dbReference>
<dbReference type="OrthoDB" id="5945798at2759"/>
<keyword evidence="1" id="KW-0479">Metal-binding</keyword>
<evidence type="ECO:0000256" key="2">
    <source>
        <dbReference type="ARBA" id="ARBA00022771"/>
    </source>
</evidence>
<dbReference type="InterPro" id="IPR046341">
    <property type="entry name" value="SET_dom_sf"/>
</dbReference>
<dbReference type="AlphaFoldDB" id="A0A8E2EJS5"/>
<keyword evidence="3" id="KW-0862">Zinc</keyword>
<dbReference type="GO" id="GO:0008270">
    <property type="term" value="F:zinc ion binding"/>
    <property type="evidence" value="ECO:0007669"/>
    <property type="project" value="UniProtKB-KW"/>
</dbReference>
<dbReference type="Proteomes" id="UP000250266">
    <property type="component" value="Unassembled WGS sequence"/>
</dbReference>
<dbReference type="PANTHER" id="PTHR12197:SF251">
    <property type="entry name" value="EG:BACR7C10.4 PROTEIN"/>
    <property type="match status" value="1"/>
</dbReference>
<organism evidence="7 8">
    <name type="scientific">Lepidopterella palustris CBS 459.81</name>
    <dbReference type="NCBI Taxonomy" id="1314670"/>
    <lineage>
        <taxon>Eukaryota</taxon>
        <taxon>Fungi</taxon>
        <taxon>Dikarya</taxon>
        <taxon>Ascomycota</taxon>
        <taxon>Pezizomycotina</taxon>
        <taxon>Dothideomycetes</taxon>
        <taxon>Pleosporomycetidae</taxon>
        <taxon>Mytilinidiales</taxon>
        <taxon>Argynnaceae</taxon>
        <taxon>Lepidopterella</taxon>
    </lineage>
</organism>
<evidence type="ECO:0000256" key="3">
    <source>
        <dbReference type="ARBA" id="ARBA00022833"/>
    </source>
</evidence>
<dbReference type="SMART" id="SM00317">
    <property type="entry name" value="SET"/>
    <property type="match status" value="1"/>
</dbReference>
<dbReference type="Gene3D" id="2.170.270.10">
    <property type="entry name" value="SET domain"/>
    <property type="match status" value="1"/>
</dbReference>
<dbReference type="EMBL" id="KV744824">
    <property type="protein sequence ID" value="OCK85106.1"/>
    <property type="molecule type" value="Genomic_DNA"/>
</dbReference>
<dbReference type="PROSITE" id="PS50280">
    <property type="entry name" value="SET"/>
    <property type="match status" value="1"/>
</dbReference>
<dbReference type="InterPro" id="IPR001214">
    <property type="entry name" value="SET_dom"/>
</dbReference>
<dbReference type="InterPro" id="IPR050869">
    <property type="entry name" value="H3K4_H4K5_MeTrfase"/>
</dbReference>
<evidence type="ECO:0000259" key="6">
    <source>
        <dbReference type="PROSITE" id="PS50865"/>
    </source>
</evidence>
<evidence type="ECO:0000256" key="4">
    <source>
        <dbReference type="PROSITE-ProRule" id="PRU00134"/>
    </source>
</evidence>
<dbReference type="Gene3D" id="1.10.220.160">
    <property type="match status" value="1"/>
</dbReference>
<evidence type="ECO:0000259" key="5">
    <source>
        <dbReference type="PROSITE" id="PS50280"/>
    </source>
</evidence>
<gene>
    <name evidence="7" type="ORF">K432DRAFT_318965</name>
</gene>
<dbReference type="Gene3D" id="6.10.140.2220">
    <property type="match status" value="1"/>
</dbReference>
<dbReference type="PANTHER" id="PTHR12197">
    <property type="entry name" value="HISTONE-LYSINE N-METHYLTRANSFERASE SMYD"/>
    <property type="match status" value="1"/>
</dbReference>
<evidence type="ECO:0000313" key="8">
    <source>
        <dbReference type="Proteomes" id="UP000250266"/>
    </source>
</evidence>
<name>A0A8E2EJS5_9PEZI</name>
<dbReference type="CDD" id="cd20071">
    <property type="entry name" value="SET_SMYD"/>
    <property type="match status" value="1"/>
</dbReference>
<dbReference type="InterPro" id="IPR002893">
    <property type="entry name" value="Znf_MYND"/>
</dbReference>